<proteinExistence type="predicted"/>
<dbReference type="AlphaFoldDB" id="A0A024UT82"/>
<gene>
    <name evidence="2" type="ORF">H310_00102</name>
</gene>
<reference evidence="2" key="1">
    <citation type="submission" date="2013-12" db="EMBL/GenBank/DDBJ databases">
        <title>The Genome Sequence of Aphanomyces invadans NJM9701.</title>
        <authorList>
            <consortium name="The Broad Institute Genomics Platform"/>
            <person name="Russ C."/>
            <person name="Tyler B."/>
            <person name="van West P."/>
            <person name="Dieguez-Uribeondo J."/>
            <person name="Young S.K."/>
            <person name="Zeng Q."/>
            <person name="Gargeya S."/>
            <person name="Fitzgerald M."/>
            <person name="Abouelleil A."/>
            <person name="Alvarado L."/>
            <person name="Chapman S.B."/>
            <person name="Gainer-Dewar J."/>
            <person name="Goldberg J."/>
            <person name="Griggs A."/>
            <person name="Gujja S."/>
            <person name="Hansen M."/>
            <person name="Howarth C."/>
            <person name="Imamovic A."/>
            <person name="Ireland A."/>
            <person name="Larimer J."/>
            <person name="McCowan C."/>
            <person name="Murphy C."/>
            <person name="Pearson M."/>
            <person name="Poon T.W."/>
            <person name="Priest M."/>
            <person name="Roberts A."/>
            <person name="Saif S."/>
            <person name="Shea T."/>
            <person name="Sykes S."/>
            <person name="Wortman J."/>
            <person name="Nusbaum C."/>
            <person name="Birren B."/>
        </authorList>
    </citation>
    <scope>NUCLEOTIDE SEQUENCE [LARGE SCALE GENOMIC DNA]</scope>
    <source>
        <strain evidence="2">NJM9701</strain>
    </source>
</reference>
<feature type="domain" description="UspA" evidence="1">
    <location>
        <begin position="131"/>
        <end position="257"/>
    </location>
</feature>
<name>A0A024UT82_9STRA</name>
<dbReference type="Gene3D" id="3.40.50.12370">
    <property type="match status" value="1"/>
</dbReference>
<dbReference type="RefSeq" id="XP_008860960.1">
    <property type="nucleotide sequence ID" value="XM_008862738.1"/>
</dbReference>
<organism evidence="2">
    <name type="scientific">Aphanomyces invadans</name>
    <dbReference type="NCBI Taxonomy" id="157072"/>
    <lineage>
        <taxon>Eukaryota</taxon>
        <taxon>Sar</taxon>
        <taxon>Stramenopiles</taxon>
        <taxon>Oomycota</taxon>
        <taxon>Saprolegniomycetes</taxon>
        <taxon>Saprolegniales</taxon>
        <taxon>Verrucalvaceae</taxon>
        <taxon>Aphanomyces</taxon>
    </lineage>
</organism>
<dbReference type="SUPFAM" id="SSF52402">
    <property type="entry name" value="Adenine nucleotide alpha hydrolases-like"/>
    <property type="match status" value="2"/>
</dbReference>
<evidence type="ECO:0000259" key="1">
    <source>
        <dbReference type="Pfam" id="PF00582"/>
    </source>
</evidence>
<dbReference type="Pfam" id="PF00582">
    <property type="entry name" value="Usp"/>
    <property type="match status" value="1"/>
</dbReference>
<dbReference type="PRINTS" id="PR01438">
    <property type="entry name" value="UNVRSLSTRESS"/>
</dbReference>
<protein>
    <recommendedName>
        <fullName evidence="1">UspA domain-containing protein</fullName>
    </recommendedName>
</protein>
<accession>A0A024UT82</accession>
<dbReference type="InterPro" id="IPR006016">
    <property type="entry name" value="UspA"/>
</dbReference>
<dbReference type="GeneID" id="20077152"/>
<dbReference type="STRING" id="157072.A0A024UT82"/>
<dbReference type="eggNOG" id="ENOG502S252">
    <property type="taxonomic scope" value="Eukaryota"/>
</dbReference>
<evidence type="ECO:0000313" key="2">
    <source>
        <dbReference type="EMBL" id="ETW09549.1"/>
    </source>
</evidence>
<dbReference type="OrthoDB" id="268400at2759"/>
<dbReference type="VEuPathDB" id="FungiDB:H310_00102"/>
<dbReference type="InterPro" id="IPR006015">
    <property type="entry name" value="Universal_stress_UspA"/>
</dbReference>
<sequence>MRGTDAARGDLARVVKPTQALRLILDAVSILLQSDAPGGSALTSSQVIDLLLHAGDETLSSLHSYDTSKISANVHDKLCALLHHEQFDAASASLEAGPVVDDICASLAAIEERLIHEHMEQKRTLPTTSFCICVDGSRIARLACEVGVSLRRQGVVHVCCIDEFSTESRYAPEFITSDFTALCQQQGVPGTKLVVRAQSQRLTQSTITSQLLELRESCQADFLVVGAVGTKGPQPAQLGSNTMRAIRGSPVPVIVVPPVPSSYPTSSHAPRVFVVAMDNAPISSTCFATTLKLLKPHDRLHIVHVEIPPHPLAVESSDQFAATLAPLYTAKLAAAEVVGVVDVVSHSPGATVAEQVQEYLAHARAQFVVFGLTGETRLARRASATYLPTNGSEPVAPAATSSTGVPVGRVASSLLLSPRCVLVVCKE</sequence>
<dbReference type="EMBL" id="KI913952">
    <property type="protein sequence ID" value="ETW09549.1"/>
    <property type="molecule type" value="Genomic_DNA"/>
</dbReference>